<dbReference type="Proteomes" id="UP000007110">
    <property type="component" value="Unassembled WGS sequence"/>
</dbReference>
<keyword evidence="2" id="KW-1133">Transmembrane helix</keyword>
<dbReference type="OMA" id="EALIPWS"/>
<proteinExistence type="inferred from homology"/>
<evidence type="ECO:0000256" key="1">
    <source>
        <dbReference type="ARBA" id="ARBA00038085"/>
    </source>
</evidence>
<dbReference type="GeneID" id="100892359"/>
<feature type="transmembrane region" description="Helical" evidence="2">
    <location>
        <begin position="9"/>
        <end position="34"/>
    </location>
</feature>
<accession>A0A7M7SWI4</accession>
<evidence type="ECO:0000313" key="3">
    <source>
        <dbReference type="EnsemblMetazoa" id="XP_030836375"/>
    </source>
</evidence>
<dbReference type="InParanoid" id="A0A7M7SWI4"/>
<reference evidence="3" key="2">
    <citation type="submission" date="2021-01" db="UniProtKB">
        <authorList>
            <consortium name="EnsemblMetazoa"/>
        </authorList>
    </citation>
    <scope>IDENTIFICATION</scope>
</reference>
<comment type="similarity">
    <text evidence="1">Belongs to the UPF0462 family.</text>
</comment>
<dbReference type="EnsemblMetazoa" id="XM_030980515">
    <property type="protein sequence ID" value="XP_030836375"/>
    <property type="gene ID" value="LOC100892359"/>
</dbReference>
<dbReference type="RefSeq" id="XP_030836375.1">
    <property type="nucleotide sequence ID" value="XM_030980515.1"/>
</dbReference>
<dbReference type="OrthoDB" id="10056816at2759"/>
<reference evidence="4" key="1">
    <citation type="submission" date="2015-02" db="EMBL/GenBank/DDBJ databases">
        <title>Genome sequencing for Strongylocentrotus purpuratus.</title>
        <authorList>
            <person name="Murali S."/>
            <person name="Liu Y."/>
            <person name="Vee V."/>
            <person name="English A."/>
            <person name="Wang M."/>
            <person name="Skinner E."/>
            <person name="Han Y."/>
            <person name="Muzny D.M."/>
            <person name="Worley K.C."/>
            <person name="Gibbs R.A."/>
        </authorList>
    </citation>
    <scope>NUCLEOTIDE SEQUENCE</scope>
</reference>
<dbReference type="Gene3D" id="2.60.40.1190">
    <property type="match status" value="1"/>
</dbReference>
<keyword evidence="2" id="KW-0472">Membrane</keyword>
<keyword evidence="4" id="KW-1185">Reference proteome</keyword>
<sequence length="244" mass="26869">MSRSKCRGAIVAFCGTLIVIGVIVAGVCIGLPWWSCGECECAAHFDMEVKTASFSIATQWDGRPVNHSTPVRLSMSKSTDGTGINLEVVAPFYNDPAPSGPAGSPQSGLWDYEVVEAFFLGSDERYLEVELCPYGQHLVLRLNGVRNIIEEGLPLEFLASIQEDRSSWKGSAIVPLEYLPPGLRGFNAYAIHGTGEQREYQALYPAERGKHDQPDFHRLEYFKEIAWDGIVDVSSLPVATSVWK</sequence>
<dbReference type="AlphaFoldDB" id="A0A7M7SWI4"/>
<evidence type="ECO:0000256" key="2">
    <source>
        <dbReference type="SAM" id="Phobius"/>
    </source>
</evidence>
<protein>
    <submittedName>
        <fullName evidence="3">Uncharacterized protein</fullName>
    </submittedName>
</protein>
<dbReference type="KEGG" id="spu:100892359"/>
<dbReference type="PANTHER" id="PTHR31475">
    <property type="entry name" value="UPF0462 PROTEIN"/>
    <property type="match status" value="1"/>
</dbReference>
<name>A0A7M7SWI4_STRPU</name>
<organism evidence="3 4">
    <name type="scientific">Strongylocentrotus purpuratus</name>
    <name type="common">Purple sea urchin</name>
    <dbReference type="NCBI Taxonomy" id="7668"/>
    <lineage>
        <taxon>Eukaryota</taxon>
        <taxon>Metazoa</taxon>
        <taxon>Echinodermata</taxon>
        <taxon>Eleutherozoa</taxon>
        <taxon>Echinozoa</taxon>
        <taxon>Echinoidea</taxon>
        <taxon>Euechinoidea</taxon>
        <taxon>Echinacea</taxon>
        <taxon>Camarodonta</taxon>
        <taxon>Echinidea</taxon>
        <taxon>Strongylocentrotidae</taxon>
        <taxon>Strongylocentrotus</taxon>
    </lineage>
</organism>
<evidence type="ECO:0000313" key="4">
    <source>
        <dbReference type="Proteomes" id="UP000007110"/>
    </source>
</evidence>
<dbReference type="FunCoup" id="A0A7M7SWI4">
    <property type="interactions" value="256"/>
</dbReference>
<keyword evidence="2" id="KW-0812">Transmembrane</keyword>
<dbReference type="PANTHER" id="PTHR31475:SF5">
    <property type="entry name" value="UPF0462 PROTEIN C4ORF33 HOMOLOG"/>
    <property type="match status" value="1"/>
</dbReference>